<dbReference type="STRING" id="631454.N177_1520"/>
<dbReference type="PROSITE" id="PS50949">
    <property type="entry name" value="HTH_GNTR"/>
    <property type="match status" value="1"/>
</dbReference>
<dbReference type="Pfam" id="PF00392">
    <property type="entry name" value="GntR"/>
    <property type="match status" value="1"/>
</dbReference>
<dbReference type="CDD" id="cd07377">
    <property type="entry name" value="WHTH_GntR"/>
    <property type="match status" value="1"/>
</dbReference>
<keyword evidence="6" id="KW-1185">Reference proteome</keyword>
<evidence type="ECO:0000313" key="5">
    <source>
        <dbReference type="EMBL" id="ESR25687.1"/>
    </source>
</evidence>
<keyword evidence="2" id="KW-0238">DNA-binding</keyword>
<evidence type="ECO:0000256" key="2">
    <source>
        <dbReference type="ARBA" id="ARBA00023125"/>
    </source>
</evidence>
<dbReference type="SMART" id="SM00895">
    <property type="entry name" value="FCD"/>
    <property type="match status" value="1"/>
</dbReference>
<reference evidence="5 6" key="1">
    <citation type="journal article" date="2014" name="Genome Announc.">
        <title>Draft Genome Sequence of Lutibaculum baratangense Strain AMV1T, Isolated from a Mud Volcano in Andamans, India.</title>
        <authorList>
            <person name="Singh A."/>
            <person name="Sreenivas A."/>
            <person name="Sathyanarayana Reddy G."/>
            <person name="Pinnaka A.K."/>
            <person name="Shivaji S."/>
        </authorList>
    </citation>
    <scope>NUCLEOTIDE SEQUENCE [LARGE SCALE GENOMIC DNA]</scope>
    <source>
        <strain evidence="5 6">AMV1</strain>
    </source>
</reference>
<dbReference type="InterPro" id="IPR036390">
    <property type="entry name" value="WH_DNA-bd_sf"/>
</dbReference>
<dbReference type="GO" id="GO:0003677">
    <property type="term" value="F:DNA binding"/>
    <property type="evidence" value="ECO:0007669"/>
    <property type="project" value="UniProtKB-KW"/>
</dbReference>
<dbReference type="InterPro" id="IPR011711">
    <property type="entry name" value="GntR_C"/>
</dbReference>
<dbReference type="SUPFAM" id="SSF46785">
    <property type="entry name" value="Winged helix' DNA-binding domain"/>
    <property type="match status" value="1"/>
</dbReference>
<dbReference type="AlphaFoldDB" id="V4R111"/>
<dbReference type="InterPro" id="IPR008920">
    <property type="entry name" value="TF_FadR/GntR_C"/>
</dbReference>
<keyword evidence="3" id="KW-0804">Transcription</keyword>
<dbReference type="SUPFAM" id="SSF48008">
    <property type="entry name" value="GntR ligand-binding domain-like"/>
    <property type="match status" value="1"/>
</dbReference>
<dbReference type="SMART" id="SM00345">
    <property type="entry name" value="HTH_GNTR"/>
    <property type="match status" value="1"/>
</dbReference>
<dbReference type="PANTHER" id="PTHR43537">
    <property type="entry name" value="TRANSCRIPTIONAL REGULATOR, GNTR FAMILY"/>
    <property type="match status" value="1"/>
</dbReference>
<dbReference type="PRINTS" id="PR00035">
    <property type="entry name" value="HTHGNTR"/>
</dbReference>
<keyword evidence="1" id="KW-0805">Transcription regulation</keyword>
<gene>
    <name evidence="5" type="ORF">N177_1520</name>
</gene>
<accession>V4R111</accession>
<dbReference type="EMBL" id="AWXZ01000018">
    <property type="protein sequence ID" value="ESR25687.1"/>
    <property type="molecule type" value="Genomic_DNA"/>
</dbReference>
<dbReference type="Gene3D" id="1.10.10.10">
    <property type="entry name" value="Winged helix-like DNA-binding domain superfamily/Winged helix DNA-binding domain"/>
    <property type="match status" value="1"/>
</dbReference>
<dbReference type="PANTHER" id="PTHR43537:SF5">
    <property type="entry name" value="UXU OPERON TRANSCRIPTIONAL REGULATOR"/>
    <property type="match status" value="1"/>
</dbReference>
<organism evidence="5 6">
    <name type="scientific">Lutibaculum baratangense AMV1</name>
    <dbReference type="NCBI Taxonomy" id="631454"/>
    <lineage>
        <taxon>Bacteria</taxon>
        <taxon>Pseudomonadati</taxon>
        <taxon>Pseudomonadota</taxon>
        <taxon>Alphaproteobacteria</taxon>
        <taxon>Hyphomicrobiales</taxon>
        <taxon>Tepidamorphaceae</taxon>
        <taxon>Lutibaculum</taxon>
    </lineage>
</organism>
<dbReference type="InterPro" id="IPR036388">
    <property type="entry name" value="WH-like_DNA-bd_sf"/>
</dbReference>
<dbReference type="eggNOG" id="COG2186">
    <property type="taxonomic scope" value="Bacteria"/>
</dbReference>
<comment type="caution">
    <text evidence="5">The sequence shown here is derived from an EMBL/GenBank/DDBJ whole genome shotgun (WGS) entry which is preliminary data.</text>
</comment>
<evidence type="ECO:0000256" key="3">
    <source>
        <dbReference type="ARBA" id="ARBA00023163"/>
    </source>
</evidence>
<sequence>MTAAARRLADLLFAEIIAGSYVPGTKLPAERALAAEHDVSRATVRQALQLLERHGVIARRAGSGSVVRYKPAPQAVAAAGPELADLPELSQITSPLELAVVRSIVEPEIARLAVLNMTGRDIEAMKAIEARLQTVSVDGEAFSRLDDELYLHLAKGSRNPLLLAFCRLIQHVNRTAEWSIRRRAKLSPGRIRDYQLHARSICQAIENRDVEAAVEHVKLSLGDFHQELVGGF</sequence>
<proteinExistence type="predicted"/>
<dbReference type="GO" id="GO:0003700">
    <property type="term" value="F:DNA-binding transcription factor activity"/>
    <property type="evidence" value="ECO:0007669"/>
    <property type="project" value="InterPro"/>
</dbReference>
<name>V4R111_9HYPH</name>
<evidence type="ECO:0000313" key="6">
    <source>
        <dbReference type="Proteomes" id="UP000017819"/>
    </source>
</evidence>
<dbReference type="Pfam" id="PF07729">
    <property type="entry name" value="FCD"/>
    <property type="match status" value="1"/>
</dbReference>
<feature type="domain" description="HTH gntR-type" evidence="4">
    <location>
        <begin position="2"/>
        <end position="70"/>
    </location>
</feature>
<evidence type="ECO:0000256" key="1">
    <source>
        <dbReference type="ARBA" id="ARBA00023015"/>
    </source>
</evidence>
<dbReference type="InterPro" id="IPR000524">
    <property type="entry name" value="Tscrpt_reg_HTH_GntR"/>
</dbReference>
<dbReference type="Proteomes" id="UP000017819">
    <property type="component" value="Unassembled WGS sequence"/>
</dbReference>
<protein>
    <submittedName>
        <fullName evidence="5">Transcriptional regulator, GntR family</fullName>
    </submittedName>
</protein>
<dbReference type="Gene3D" id="1.20.120.530">
    <property type="entry name" value="GntR ligand-binding domain-like"/>
    <property type="match status" value="1"/>
</dbReference>
<evidence type="ECO:0000259" key="4">
    <source>
        <dbReference type="PROSITE" id="PS50949"/>
    </source>
</evidence>